<dbReference type="AlphaFoldDB" id="A0A679JVM1"/>
<dbReference type="InterPro" id="IPR051678">
    <property type="entry name" value="AGP_Transferase"/>
</dbReference>
<dbReference type="SUPFAM" id="SSF56112">
    <property type="entry name" value="Protein kinase-like (PK-like)"/>
    <property type="match status" value="1"/>
</dbReference>
<dbReference type="EC" id="2.7.1.89" evidence="2"/>
<dbReference type="EMBL" id="LR743508">
    <property type="protein sequence ID" value="CAA2110338.1"/>
    <property type="molecule type" value="Genomic_DNA"/>
</dbReference>
<accession>A0A679JVM1</accession>
<evidence type="ECO:0000313" key="2">
    <source>
        <dbReference type="EMBL" id="CAA2110338.1"/>
    </source>
</evidence>
<dbReference type="PANTHER" id="PTHR21310:SF57">
    <property type="entry name" value="BLR2944 PROTEIN"/>
    <property type="match status" value="1"/>
</dbReference>
<name>A0A679JVM1_VARPD</name>
<reference evidence="2" key="1">
    <citation type="submission" date="2019-12" db="EMBL/GenBank/DDBJ databases">
        <authorList>
            <person name="Cremers G."/>
        </authorList>
    </citation>
    <scope>NUCLEOTIDE SEQUENCE</scope>
    <source>
        <strain evidence="2">Vvax</strain>
    </source>
</reference>
<dbReference type="InterPro" id="IPR011009">
    <property type="entry name" value="Kinase-like_dom_sf"/>
</dbReference>
<organism evidence="2">
    <name type="scientific">Variovorax paradoxus</name>
    <dbReference type="NCBI Taxonomy" id="34073"/>
    <lineage>
        <taxon>Bacteria</taxon>
        <taxon>Pseudomonadati</taxon>
        <taxon>Pseudomonadota</taxon>
        <taxon>Betaproteobacteria</taxon>
        <taxon>Burkholderiales</taxon>
        <taxon>Comamonadaceae</taxon>
        <taxon>Variovorax</taxon>
    </lineage>
</organism>
<sequence>MTAAHDIGLRLAGALQRHAGLHGRVEDLRRLTGGATKTTWSFDLRTAERVHPLILQQAPARTDAGGPAVPRLDAAEDARTMIAARAHGVPAPRVLAILDGHDGLGSGYITELVEGETLGRKLVTDPALAAARSAMAAQAGAILAAIHDTPTHGLSFLQRLSPGQELAAYGELLERTGFRHAALEFALQWTRQHLPAAWRDTLVHSDFRTGNLIVDAEGIRCVLDWEIARIGDPMQDLGVLCMKTWRFGAAPEVGGFGERDALYEAYERASGTPVDRERVRFWEAFSNLKWAIGCVRRGLSVRADGSPASVELCAVGRRMEEPLWDFFQLIEG</sequence>
<dbReference type="PANTHER" id="PTHR21310">
    <property type="entry name" value="AMINOGLYCOSIDE PHOSPHOTRANSFERASE-RELATED-RELATED"/>
    <property type="match status" value="1"/>
</dbReference>
<feature type="domain" description="Aminoglycoside phosphotransferase" evidence="1">
    <location>
        <begin position="28"/>
        <end position="282"/>
    </location>
</feature>
<dbReference type="GO" id="GO:0019165">
    <property type="term" value="F:thiamine kinase activity"/>
    <property type="evidence" value="ECO:0007669"/>
    <property type="project" value="UniProtKB-EC"/>
</dbReference>
<dbReference type="InterPro" id="IPR041726">
    <property type="entry name" value="ACAD10_11_N"/>
</dbReference>
<dbReference type="CDD" id="cd05154">
    <property type="entry name" value="ACAD10_11_N-like"/>
    <property type="match status" value="1"/>
</dbReference>
<gene>
    <name evidence="2" type="primary">thiK</name>
    <name evidence="2" type="ORF">VVAX_06584</name>
</gene>
<proteinExistence type="predicted"/>
<dbReference type="RefSeq" id="WP_339094784.1">
    <property type="nucleotide sequence ID" value="NZ_LR743508.1"/>
</dbReference>
<evidence type="ECO:0000259" key="1">
    <source>
        <dbReference type="Pfam" id="PF01636"/>
    </source>
</evidence>
<dbReference type="Gene3D" id="3.90.1200.10">
    <property type="match status" value="1"/>
</dbReference>
<keyword evidence="2" id="KW-0418">Kinase</keyword>
<dbReference type="Pfam" id="PF01636">
    <property type="entry name" value="APH"/>
    <property type="match status" value="1"/>
</dbReference>
<keyword evidence="2" id="KW-0808">Transferase</keyword>
<protein>
    <submittedName>
        <fullName evidence="2">Thiamine kinase</fullName>
        <ecNumber evidence="2">2.7.1.89</ecNumber>
    </submittedName>
</protein>
<dbReference type="InterPro" id="IPR002575">
    <property type="entry name" value="Aminoglycoside_PTrfase"/>
</dbReference>